<keyword evidence="2 10" id="KW-0547">Nucleotide-binding</keyword>
<evidence type="ECO:0000256" key="10">
    <source>
        <dbReference type="PROSITE-ProRule" id="PRU00560"/>
    </source>
</evidence>
<keyword evidence="5 10" id="KW-0067">ATP-binding</keyword>
<dbReference type="Pfam" id="PF00580">
    <property type="entry name" value="UvrD-helicase"/>
    <property type="match status" value="1"/>
</dbReference>
<evidence type="ECO:0000313" key="12">
    <source>
        <dbReference type="EMBL" id="KFI45649.1"/>
    </source>
</evidence>
<dbReference type="GO" id="GO:0005829">
    <property type="term" value="C:cytosol"/>
    <property type="evidence" value="ECO:0007669"/>
    <property type="project" value="TreeGrafter"/>
</dbReference>
<dbReference type="GO" id="GO:0000725">
    <property type="term" value="P:recombinational repair"/>
    <property type="evidence" value="ECO:0007669"/>
    <property type="project" value="TreeGrafter"/>
</dbReference>
<evidence type="ECO:0000256" key="1">
    <source>
        <dbReference type="ARBA" id="ARBA00009922"/>
    </source>
</evidence>
<dbReference type="CDD" id="cd18807">
    <property type="entry name" value="SF1_C_UvrD"/>
    <property type="match status" value="1"/>
</dbReference>
<dbReference type="EMBL" id="JGYP01000002">
    <property type="protein sequence ID" value="KFI45649.1"/>
    <property type="molecule type" value="Genomic_DNA"/>
</dbReference>
<comment type="caution">
    <text evidence="12">The sequence shown here is derived from an EMBL/GenBank/DDBJ whole genome shotgun (WGS) entry which is preliminary data.</text>
</comment>
<organism evidence="12 13">
    <name type="scientific">Bifidobacterium bohemicum DSM 22767</name>
    <dbReference type="NCBI Taxonomy" id="1437606"/>
    <lineage>
        <taxon>Bacteria</taxon>
        <taxon>Bacillati</taxon>
        <taxon>Actinomycetota</taxon>
        <taxon>Actinomycetes</taxon>
        <taxon>Bifidobacteriales</taxon>
        <taxon>Bifidobacteriaceae</taxon>
        <taxon>Bifidobacterium</taxon>
    </lineage>
</organism>
<keyword evidence="6" id="KW-0413">Isomerase</keyword>
<feature type="domain" description="UvrD-like helicase ATP-binding" evidence="11">
    <location>
        <begin position="10"/>
        <end position="297"/>
    </location>
</feature>
<feature type="binding site" evidence="10">
    <location>
        <begin position="31"/>
        <end position="38"/>
    </location>
    <ligand>
        <name>ATP</name>
        <dbReference type="ChEBI" id="CHEBI:30616"/>
    </ligand>
</feature>
<evidence type="ECO:0000256" key="6">
    <source>
        <dbReference type="ARBA" id="ARBA00023235"/>
    </source>
</evidence>
<dbReference type="GO" id="GO:0033202">
    <property type="term" value="C:DNA helicase complex"/>
    <property type="evidence" value="ECO:0007669"/>
    <property type="project" value="TreeGrafter"/>
</dbReference>
<evidence type="ECO:0000256" key="7">
    <source>
        <dbReference type="ARBA" id="ARBA00034617"/>
    </source>
</evidence>
<dbReference type="AlphaFoldDB" id="A0A086ZGJ9"/>
<dbReference type="GO" id="GO:0043138">
    <property type="term" value="F:3'-5' DNA helicase activity"/>
    <property type="evidence" value="ECO:0007669"/>
    <property type="project" value="UniProtKB-EC"/>
</dbReference>
<evidence type="ECO:0000256" key="5">
    <source>
        <dbReference type="ARBA" id="ARBA00022840"/>
    </source>
</evidence>
<dbReference type="PROSITE" id="PS51198">
    <property type="entry name" value="UVRD_HELICASE_ATP_BIND"/>
    <property type="match status" value="1"/>
</dbReference>
<evidence type="ECO:0000256" key="2">
    <source>
        <dbReference type="ARBA" id="ARBA00022741"/>
    </source>
</evidence>
<evidence type="ECO:0000256" key="8">
    <source>
        <dbReference type="ARBA" id="ARBA00034808"/>
    </source>
</evidence>
<comment type="catalytic activity">
    <reaction evidence="9">
        <text>ATP + H2O = ADP + phosphate + H(+)</text>
        <dbReference type="Rhea" id="RHEA:13065"/>
        <dbReference type="ChEBI" id="CHEBI:15377"/>
        <dbReference type="ChEBI" id="CHEBI:15378"/>
        <dbReference type="ChEBI" id="CHEBI:30616"/>
        <dbReference type="ChEBI" id="CHEBI:43474"/>
        <dbReference type="ChEBI" id="CHEBI:456216"/>
        <dbReference type="EC" id="5.6.2.4"/>
    </reaction>
</comment>
<dbReference type="OrthoDB" id="9806690at2"/>
<dbReference type="STRING" id="1437606.BBOH_0937"/>
<dbReference type="Pfam" id="PF13361">
    <property type="entry name" value="UvrD_C"/>
    <property type="match status" value="2"/>
</dbReference>
<dbReference type="GO" id="GO:0003677">
    <property type="term" value="F:DNA binding"/>
    <property type="evidence" value="ECO:0007669"/>
    <property type="project" value="InterPro"/>
</dbReference>
<dbReference type="CDD" id="cd17932">
    <property type="entry name" value="DEXQc_UvrD"/>
    <property type="match status" value="1"/>
</dbReference>
<evidence type="ECO:0000259" key="11">
    <source>
        <dbReference type="PROSITE" id="PS51198"/>
    </source>
</evidence>
<keyword evidence="3 10" id="KW-0378">Hydrolase</keyword>
<evidence type="ECO:0000313" key="13">
    <source>
        <dbReference type="Proteomes" id="UP000029096"/>
    </source>
</evidence>
<sequence length="502" mass="55083">MIADARTLLEGLDEAQLEAATTLEGPVRIIAGAGAGKTRTVTRRIAYACASRQWRPSEVLAVTFSVKAANEMKNRLGALGVEGVKAATFHSAALHQLCSVWPQVSDAPLPHVCDDPQMLAAQALKRSVGADGIGFDTFAVRDVLAEVSWAKVGLIAPDDYARVCSALHHQPPAGLDPEDFAAFYLAYEEEKSGRGQMDFNDILLLTCHVLEHFDEQAAAIRRSVGHLTVDEYQDVSPLQHRLMTLWLNDSREVCVVGDPAQTIYSFAGASSYSLLGFDREFGPLSADVDLNIDYRSTPQVVSYANRVLSAAPDRENYLRLQSPRAKGMRVMRNVYDDDAQEAIGVAQRIAKFIDQGSKPQDCAVLTRLNAQQQVIARELKRMGLRSRVRRDAGWSSSVLEPEDEGLRDALEAVAIRGAEQGEVTISTIHASKGLEFKHVFIVGCSEGLLPYGSPSPSEALEEERRLFYVGVTRAEDTLHLSYAKTKDGVSSFTRAPSRFLYR</sequence>
<dbReference type="InterPro" id="IPR014017">
    <property type="entry name" value="DNA_helicase_UvrD-like_C"/>
</dbReference>
<comment type="similarity">
    <text evidence="1">Belongs to the helicase family. UvrD subfamily.</text>
</comment>
<dbReference type="GO" id="GO:0016887">
    <property type="term" value="F:ATP hydrolysis activity"/>
    <property type="evidence" value="ECO:0007669"/>
    <property type="project" value="RHEA"/>
</dbReference>
<dbReference type="InterPro" id="IPR027417">
    <property type="entry name" value="P-loop_NTPase"/>
</dbReference>
<dbReference type="RefSeq" id="WP_033521345.1">
    <property type="nucleotide sequence ID" value="NZ_JDUS01000006.1"/>
</dbReference>
<dbReference type="PANTHER" id="PTHR11070:SF69">
    <property type="entry name" value="ATP-DEPENDENT DNA HELICASE UVRD2"/>
    <property type="match status" value="1"/>
</dbReference>
<dbReference type="Proteomes" id="UP000029096">
    <property type="component" value="Unassembled WGS sequence"/>
</dbReference>
<name>A0A086ZGJ9_9BIFI</name>
<dbReference type="InterPro" id="IPR000212">
    <property type="entry name" value="DNA_helicase_UvrD/REP"/>
</dbReference>
<dbReference type="InterPro" id="IPR013986">
    <property type="entry name" value="DExx_box_DNA_helicase_dom_sf"/>
</dbReference>
<keyword evidence="4 10" id="KW-0347">Helicase</keyword>
<dbReference type="SUPFAM" id="SSF52540">
    <property type="entry name" value="P-loop containing nucleoside triphosphate hydrolases"/>
    <property type="match status" value="1"/>
</dbReference>
<dbReference type="eggNOG" id="COG0210">
    <property type="taxonomic scope" value="Bacteria"/>
</dbReference>
<protein>
    <recommendedName>
        <fullName evidence="8">DNA 3'-5' helicase</fullName>
        <ecNumber evidence="8">5.6.2.4</ecNumber>
    </recommendedName>
</protein>
<accession>A0A086ZGJ9</accession>
<dbReference type="EC" id="5.6.2.4" evidence="8"/>
<evidence type="ECO:0000256" key="3">
    <source>
        <dbReference type="ARBA" id="ARBA00022801"/>
    </source>
</evidence>
<dbReference type="PANTHER" id="PTHR11070">
    <property type="entry name" value="UVRD / RECB / PCRA DNA HELICASE FAMILY MEMBER"/>
    <property type="match status" value="1"/>
</dbReference>
<gene>
    <name evidence="12" type="ORF">BBOH_0937</name>
</gene>
<evidence type="ECO:0000256" key="4">
    <source>
        <dbReference type="ARBA" id="ARBA00022806"/>
    </source>
</evidence>
<comment type="catalytic activity">
    <reaction evidence="7">
        <text>Couples ATP hydrolysis with the unwinding of duplex DNA by translocating in the 3'-5' direction.</text>
        <dbReference type="EC" id="5.6.2.4"/>
    </reaction>
</comment>
<dbReference type="InterPro" id="IPR014016">
    <property type="entry name" value="UvrD-like_ATP-bd"/>
</dbReference>
<dbReference type="Gene3D" id="1.10.10.160">
    <property type="match status" value="1"/>
</dbReference>
<keyword evidence="13" id="KW-1185">Reference proteome</keyword>
<dbReference type="Gene3D" id="3.40.50.300">
    <property type="entry name" value="P-loop containing nucleotide triphosphate hydrolases"/>
    <property type="match status" value="3"/>
</dbReference>
<proteinExistence type="inferred from homology"/>
<evidence type="ECO:0000256" key="9">
    <source>
        <dbReference type="ARBA" id="ARBA00048988"/>
    </source>
</evidence>
<reference evidence="12 13" key="1">
    <citation type="submission" date="2014-03" db="EMBL/GenBank/DDBJ databases">
        <title>Genomics of Bifidobacteria.</title>
        <authorList>
            <person name="Ventura M."/>
            <person name="Milani C."/>
            <person name="Lugli G.A."/>
        </authorList>
    </citation>
    <scope>NUCLEOTIDE SEQUENCE [LARGE SCALE GENOMIC DNA]</scope>
    <source>
        <strain evidence="12 13">DSM 22767</strain>
    </source>
</reference>
<dbReference type="GO" id="GO:0005524">
    <property type="term" value="F:ATP binding"/>
    <property type="evidence" value="ECO:0007669"/>
    <property type="project" value="UniProtKB-UniRule"/>
</dbReference>